<dbReference type="PANTHER" id="PTHR11203">
    <property type="entry name" value="CLEAVAGE AND POLYADENYLATION SPECIFICITY FACTOR FAMILY MEMBER"/>
    <property type="match status" value="1"/>
</dbReference>
<dbReference type="InterPro" id="IPR036866">
    <property type="entry name" value="RibonucZ/Hydroxyglut_hydro"/>
</dbReference>
<dbReference type="SUPFAM" id="SSF56281">
    <property type="entry name" value="Metallo-hydrolase/oxidoreductase"/>
    <property type="match status" value="1"/>
</dbReference>
<keyword evidence="1" id="KW-0378">Hydrolase</keyword>
<gene>
    <name evidence="4" type="ORF">INF28_03170</name>
</gene>
<evidence type="ECO:0000256" key="1">
    <source>
        <dbReference type="ARBA" id="ARBA00022801"/>
    </source>
</evidence>
<dbReference type="EMBL" id="JADCKB010000004">
    <property type="protein sequence ID" value="MBE5039463.1"/>
    <property type="molecule type" value="Genomic_DNA"/>
</dbReference>
<dbReference type="Gene3D" id="3.40.50.10890">
    <property type="match status" value="1"/>
</dbReference>
<feature type="domain" description="Beta-Casp" evidence="3">
    <location>
        <begin position="250"/>
        <end position="380"/>
    </location>
</feature>
<organism evidence="4 5">
    <name type="scientific">Ructibacterium gallinarum</name>
    <dbReference type="NCBI Taxonomy" id="2779355"/>
    <lineage>
        <taxon>Bacteria</taxon>
        <taxon>Bacillati</taxon>
        <taxon>Bacillota</taxon>
        <taxon>Clostridia</taxon>
        <taxon>Eubacteriales</taxon>
        <taxon>Oscillospiraceae</taxon>
        <taxon>Ructibacterium</taxon>
    </lineage>
</organism>
<reference evidence="4" key="1">
    <citation type="submission" date="2020-10" db="EMBL/GenBank/DDBJ databases">
        <title>ChiBAC.</title>
        <authorList>
            <person name="Zenner C."/>
            <person name="Hitch T.C.A."/>
            <person name="Clavel T."/>
        </authorList>
    </citation>
    <scope>NUCLEOTIDE SEQUENCE</scope>
    <source>
        <strain evidence="4">DSM 107454</strain>
    </source>
</reference>
<dbReference type="Pfam" id="PF07521">
    <property type="entry name" value="RMMBL"/>
    <property type="match status" value="1"/>
</dbReference>
<dbReference type="SMART" id="SM01027">
    <property type="entry name" value="Beta-Casp"/>
    <property type="match status" value="1"/>
</dbReference>
<name>A0A9D5RAW1_9FIRM</name>
<dbReference type="PANTHER" id="PTHR11203:SF37">
    <property type="entry name" value="INTEGRATOR COMPLEX SUBUNIT 11"/>
    <property type="match status" value="1"/>
</dbReference>
<dbReference type="InterPro" id="IPR001279">
    <property type="entry name" value="Metallo-B-lactamas"/>
</dbReference>
<dbReference type="InterPro" id="IPR022712">
    <property type="entry name" value="Beta_Casp"/>
</dbReference>
<dbReference type="GO" id="GO:0004521">
    <property type="term" value="F:RNA endonuclease activity"/>
    <property type="evidence" value="ECO:0007669"/>
    <property type="project" value="TreeGrafter"/>
</dbReference>
<dbReference type="SMART" id="SM00849">
    <property type="entry name" value="Lactamase_B"/>
    <property type="match status" value="1"/>
</dbReference>
<dbReference type="Pfam" id="PF10996">
    <property type="entry name" value="Beta-Casp"/>
    <property type="match status" value="1"/>
</dbReference>
<dbReference type="Pfam" id="PF00753">
    <property type="entry name" value="Lactamase_B"/>
    <property type="match status" value="1"/>
</dbReference>
<evidence type="ECO:0000259" key="2">
    <source>
        <dbReference type="SMART" id="SM00849"/>
    </source>
</evidence>
<dbReference type="CDD" id="cd16295">
    <property type="entry name" value="TTHA0252-CPSF-like_MBL-fold"/>
    <property type="match status" value="1"/>
</dbReference>
<evidence type="ECO:0000313" key="5">
    <source>
        <dbReference type="Proteomes" id="UP000806542"/>
    </source>
</evidence>
<keyword evidence="5" id="KW-1185">Reference proteome</keyword>
<dbReference type="AlphaFoldDB" id="A0A9D5RAW1"/>
<dbReference type="GO" id="GO:0016787">
    <property type="term" value="F:hydrolase activity"/>
    <property type="evidence" value="ECO:0007669"/>
    <property type="project" value="UniProtKB-KW"/>
</dbReference>
<protein>
    <submittedName>
        <fullName evidence="4">MBL fold metallo-hydrolase</fullName>
    </submittedName>
</protein>
<sequence length="536" mass="60243">MNLYFVGAAHEVTGSCTFLEACGKRILIDCGMEQGENVYENVEIPVAPGEIDALLLTHAHIDHSGRIPYMTANGFAAPVYTTEATHELCSIMLLDSAHIQESEAQWRNRKNLRSAKEFVEPLYTIEDAQKALELFQPCRYGEVYDIFEGISIRFIDAGHLLGSASIEICITEDGADRTLLFSGDLGNVNRPLIRDPQMPPAVDYVVIESTYGTRIHGPRPDYAAQLTEVIQSTFDRGGNVVIPSFAVGRTQELLYLLRVIKEENRIRGHAHFPVWVDSPLAVEATAIYSNQRLMEYFDDETLELIEKGVDPIRFPDLKLAVTTDESCAINMDKTPKIILSASGMCEAGRIRHHLKHNLWRPECTVLFVGYQAEGTLGRKIVDGAKDIRLFGEEIHISARIETMEGISGHADRDMLLHWLEAMPQKPKCVFVNHGHDAVCDQFAEVIEENLHTPAIAPYSGDGYELGEEVYQNRFGTRRLCDKKKYKTERANTVYERLKTAGRNLQAVIEQNRGGANKDLARFADQINALCEKYKIR</sequence>
<dbReference type="Gene3D" id="3.60.15.10">
    <property type="entry name" value="Ribonuclease Z/Hydroxyacylglutathione hydrolase-like"/>
    <property type="match status" value="1"/>
</dbReference>
<dbReference type="InterPro" id="IPR011108">
    <property type="entry name" value="RMMBL"/>
</dbReference>
<evidence type="ECO:0000313" key="4">
    <source>
        <dbReference type="EMBL" id="MBE5039463.1"/>
    </source>
</evidence>
<accession>A0A9D5RAW1</accession>
<dbReference type="Proteomes" id="UP000806542">
    <property type="component" value="Unassembled WGS sequence"/>
</dbReference>
<feature type="domain" description="Metallo-beta-lactamase" evidence="2">
    <location>
        <begin position="13"/>
        <end position="245"/>
    </location>
</feature>
<dbReference type="InterPro" id="IPR050698">
    <property type="entry name" value="MBL"/>
</dbReference>
<comment type="caution">
    <text evidence="4">The sequence shown here is derived from an EMBL/GenBank/DDBJ whole genome shotgun (WGS) entry which is preliminary data.</text>
</comment>
<evidence type="ECO:0000259" key="3">
    <source>
        <dbReference type="SMART" id="SM01027"/>
    </source>
</evidence>
<proteinExistence type="predicted"/>
<dbReference type="RefSeq" id="WP_226392019.1">
    <property type="nucleotide sequence ID" value="NZ_JADCKB010000004.1"/>
</dbReference>